<feature type="region of interest" description="Disordered" evidence="10">
    <location>
        <begin position="132"/>
        <end position="170"/>
    </location>
</feature>
<name>A0A103XMY1_CYNCS</name>
<evidence type="ECO:0000256" key="9">
    <source>
        <dbReference type="ARBA" id="ARBA00035011"/>
    </source>
</evidence>
<dbReference type="SUPFAM" id="SSF49503">
    <property type="entry name" value="Cupredoxins"/>
    <property type="match status" value="1"/>
</dbReference>
<comment type="subcellular location">
    <subcellularLocation>
        <location evidence="1">Cell membrane</location>
        <topology evidence="1">Lipid-anchor</topology>
        <topology evidence="1">GPI-anchor</topology>
    </subcellularLocation>
</comment>
<dbReference type="InterPro" id="IPR003245">
    <property type="entry name" value="Phytocyanin_dom"/>
</dbReference>
<comment type="caution">
    <text evidence="13">The sequence shown here is derived from an EMBL/GenBank/DDBJ whole genome shotgun (WGS) entry which is preliminary data.</text>
</comment>
<evidence type="ECO:0000256" key="2">
    <source>
        <dbReference type="ARBA" id="ARBA00022475"/>
    </source>
</evidence>
<evidence type="ECO:0000256" key="5">
    <source>
        <dbReference type="ARBA" id="ARBA00023136"/>
    </source>
</evidence>
<evidence type="ECO:0000313" key="14">
    <source>
        <dbReference type="Proteomes" id="UP000243975"/>
    </source>
</evidence>
<dbReference type="PROSITE" id="PS51485">
    <property type="entry name" value="PHYTOCYANIN"/>
    <property type="match status" value="1"/>
</dbReference>
<evidence type="ECO:0000256" key="6">
    <source>
        <dbReference type="ARBA" id="ARBA00023157"/>
    </source>
</evidence>
<dbReference type="Proteomes" id="UP000243975">
    <property type="component" value="Unassembled WGS sequence"/>
</dbReference>
<reference evidence="13 14" key="1">
    <citation type="journal article" date="2016" name="Sci. Rep.">
        <title>The genome sequence of the outbreeding globe artichoke constructed de novo incorporating a phase-aware low-pass sequencing strategy of F1 progeny.</title>
        <authorList>
            <person name="Scaglione D."/>
            <person name="Reyes-Chin-Wo S."/>
            <person name="Acquadro A."/>
            <person name="Froenicke L."/>
            <person name="Portis E."/>
            <person name="Beitel C."/>
            <person name="Tirone M."/>
            <person name="Mauro R."/>
            <person name="Lo Monaco A."/>
            <person name="Mauromicale G."/>
            <person name="Faccioli P."/>
            <person name="Cattivelli L."/>
            <person name="Rieseberg L."/>
            <person name="Michelmore R."/>
            <person name="Lanteri S."/>
        </authorList>
    </citation>
    <scope>NUCLEOTIDE SEQUENCE [LARGE SCALE GENOMIC DNA]</scope>
    <source>
        <strain evidence="13">2C</strain>
    </source>
</reference>
<dbReference type="FunFam" id="2.60.40.420:FF:000010">
    <property type="entry name" value="Early nodulin-like protein 1"/>
    <property type="match status" value="1"/>
</dbReference>
<dbReference type="Gramene" id="KVH93692">
    <property type="protein sequence ID" value="KVH93692"/>
    <property type="gene ID" value="Ccrd_004253"/>
</dbReference>
<evidence type="ECO:0000256" key="10">
    <source>
        <dbReference type="SAM" id="MobiDB-lite"/>
    </source>
</evidence>
<dbReference type="Gene3D" id="2.60.40.420">
    <property type="entry name" value="Cupredoxins - blue copper proteins"/>
    <property type="match status" value="1"/>
</dbReference>
<keyword evidence="7" id="KW-0325">Glycoprotein</keyword>
<dbReference type="InterPro" id="IPR041846">
    <property type="entry name" value="ENL_dom"/>
</dbReference>
<gene>
    <name evidence="13" type="ORF">Ccrd_004253</name>
</gene>
<dbReference type="EMBL" id="LEKV01004629">
    <property type="protein sequence ID" value="KVH93692.1"/>
    <property type="molecule type" value="Genomic_DNA"/>
</dbReference>
<keyword evidence="2" id="KW-1003">Cell membrane</keyword>
<comment type="similarity">
    <text evidence="9">Belongs to the early nodulin-like (ENODL) family.</text>
</comment>
<feature type="compositionally biased region" description="Low complexity" evidence="10">
    <location>
        <begin position="152"/>
        <end position="162"/>
    </location>
</feature>
<keyword evidence="14" id="KW-1185">Reference proteome</keyword>
<evidence type="ECO:0000256" key="3">
    <source>
        <dbReference type="ARBA" id="ARBA00022622"/>
    </source>
</evidence>
<protein>
    <submittedName>
        <fullName evidence="13">Cupredoxin</fullName>
    </submittedName>
</protein>
<keyword evidence="6" id="KW-1015">Disulfide bond</keyword>
<evidence type="ECO:0000259" key="12">
    <source>
        <dbReference type="PROSITE" id="PS51485"/>
    </source>
</evidence>
<evidence type="ECO:0000256" key="4">
    <source>
        <dbReference type="ARBA" id="ARBA00022729"/>
    </source>
</evidence>
<feature type="chain" id="PRO_5007118924" evidence="11">
    <location>
        <begin position="25"/>
        <end position="193"/>
    </location>
</feature>
<keyword evidence="5" id="KW-0472">Membrane</keyword>
<evidence type="ECO:0000256" key="1">
    <source>
        <dbReference type="ARBA" id="ARBA00004609"/>
    </source>
</evidence>
<evidence type="ECO:0000256" key="11">
    <source>
        <dbReference type="SAM" id="SignalP"/>
    </source>
</evidence>
<dbReference type="PANTHER" id="PTHR33021:SF505">
    <property type="entry name" value="EARLY NODULIN-LIKE PROTEIN 1"/>
    <property type="match status" value="1"/>
</dbReference>
<keyword evidence="8" id="KW-0449">Lipoprotein</keyword>
<dbReference type="GO" id="GO:0009055">
    <property type="term" value="F:electron transfer activity"/>
    <property type="evidence" value="ECO:0007669"/>
    <property type="project" value="InterPro"/>
</dbReference>
<keyword evidence="3" id="KW-0336">GPI-anchor</keyword>
<dbReference type="STRING" id="59895.A0A103XMY1"/>
<feature type="domain" description="Phytocyanin" evidence="12">
    <location>
        <begin position="25"/>
        <end position="128"/>
    </location>
</feature>
<dbReference type="CDD" id="cd11019">
    <property type="entry name" value="OsENODL1_like"/>
    <property type="match status" value="1"/>
</dbReference>
<dbReference type="InterPro" id="IPR039391">
    <property type="entry name" value="Phytocyanin-like"/>
</dbReference>
<accession>A0A103XMY1</accession>
<dbReference type="InterPro" id="IPR008972">
    <property type="entry name" value="Cupredoxin"/>
</dbReference>
<dbReference type="Pfam" id="PF02298">
    <property type="entry name" value="Cu_bind_like"/>
    <property type="match status" value="1"/>
</dbReference>
<evidence type="ECO:0000256" key="8">
    <source>
        <dbReference type="ARBA" id="ARBA00023288"/>
    </source>
</evidence>
<feature type="signal peptide" evidence="11">
    <location>
        <begin position="1"/>
        <end position="24"/>
    </location>
</feature>
<dbReference type="AlphaFoldDB" id="A0A103XMY1"/>
<dbReference type="GO" id="GO:0098552">
    <property type="term" value="C:side of membrane"/>
    <property type="evidence" value="ECO:0007669"/>
    <property type="project" value="UniProtKB-KW"/>
</dbReference>
<organism evidence="13 14">
    <name type="scientific">Cynara cardunculus var. scolymus</name>
    <name type="common">Globe artichoke</name>
    <name type="synonym">Cynara scolymus</name>
    <dbReference type="NCBI Taxonomy" id="59895"/>
    <lineage>
        <taxon>Eukaryota</taxon>
        <taxon>Viridiplantae</taxon>
        <taxon>Streptophyta</taxon>
        <taxon>Embryophyta</taxon>
        <taxon>Tracheophyta</taxon>
        <taxon>Spermatophyta</taxon>
        <taxon>Magnoliopsida</taxon>
        <taxon>eudicotyledons</taxon>
        <taxon>Gunneridae</taxon>
        <taxon>Pentapetalae</taxon>
        <taxon>asterids</taxon>
        <taxon>campanulids</taxon>
        <taxon>Asterales</taxon>
        <taxon>Asteraceae</taxon>
        <taxon>Carduoideae</taxon>
        <taxon>Cardueae</taxon>
        <taxon>Carduinae</taxon>
        <taxon>Cynara</taxon>
    </lineage>
</organism>
<dbReference type="OMA" id="GSWKVPD"/>
<dbReference type="PANTHER" id="PTHR33021">
    <property type="entry name" value="BLUE COPPER PROTEIN"/>
    <property type="match status" value="1"/>
</dbReference>
<evidence type="ECO:0000256" key="7">
    <source>
        <dbReference type="ARBA" id="ARBA00023180"/>
    </source>
</evidence>
<evidence type="ECO:0000313" key="13">
    <source>
        <dbReference type="EMBL" id="KVH93692.1"/>
    </source>
</evidence>
<sequence>MGLLPSVFFGGLMFLSMILGGSEAREFLVGGNENSWRVSTSPNHLIQWAEKERFKIGDSLVFKYDSKVDSVLKVDEEDYKKCNKNKPLKEYHDGNTTIVLDKAGPFFFISGFTGHCDKGVKLEVKVLSHKHGSIGESSPSIAPKPSPKESSPKISSPSVSTPPESPKKSDAGLNFRVDIYTVAMASMVAITMV</sequence>
<dbReference type="GO" id="GO:0005886">
    <property type="term" value="C:plasma membrane"/>
    <property type="evidence" value="ECO:0007669"/>
    <property type="project" value="UniProtKB-SubCell"/>
</dbReference>
<keyword evidence="4 11" id="KW-0732">Signal</keyword>
<proteinExistence type="inferred from homology"/>